<dbReference type="KEGG" id="pman:OU5_P0123"/>
<protein>
    <submittedName>
        <fullName evidence="1">Uncharacterized protein</fullName>
    </submittedName>
</protein>
<keyword evidence="1" id="KW-0614">Plasmid</keyword>
<dbReference type="HOGENOM" id="CLU_180783_0_0_6"/>
<evidence type="ECO:0000313" key="2">
    <source>
        <dbReference type="Proteomes" id="UP000026913"/>
    </source>
</evidence>
<evidence type="ECO:0000313" key="1">
    <source>
        <dbReference type="EMBL" id="AHZ73375.1"/>
    </source>
</evidence>
<name>A0A024ELB3_9PSED</name>
<dbReference type="AlphaFoldDB" id="A0A024ELB3"/>
<sequence length="87" mass="10094">MNDSRISDQATACLNLALERNNQLFSEAHSLSCTALDLLDRPYMDAEVFMQYQECRRHADLKYHDAIEHLRSLMTEYDSPPSSTEIR</sequence>
<proteinExistence type="predicted"/>
<reference evidence="1 2" key="1">
    <citation type="journal article" date="2012" name="J. Bacteriol.">
        <title>Genome sequence of cold-adapted Pseudomonas mandelii strain JR-1.</title>
        <authorList>
            <person name="Jang S.H."/>
            <person name="Kim J."/>
            <person name="Kim J."/>
            <person name="Hong S."/>
            <person name="Lee C."/>
        </authorList>
    </citation>
    <scope>NUCLEOTIDE SEQUENCE [LARGE SCALE GENOMIC DNA]</scope>
    <source>
        <strain evidence="1 2">JR-1</strain>
        <plasmid evidence="2">Plasmid</plasmid>
    </source>
</reference>
<organism evidence="1 2">
    <name type="scientific">Pseudomonas mandelii JR-1</name>
    <dbReference type="NCBI Taxonomy" id="1147786"/>
    <lineage>
        <taxon>Bacteria</taxon>
        <taxon>Pseudomonadati</taxon>
        <taxon>Pseudomonadota</taxon>
        <taxon>Gammaproteobacteria</taxon>
        <taxon>Pseudomonadales</taxon>
        <taxon>Pseudomonadaceae</taxon>
        <taxon>Pseudomonas</taxon>
    </lineage>
</organism>
<geneLocation type="plasmid" evidence="2"/>
<dbReference type="Proteomes" id="UP000026913">
    <property type="component" value="Plasmid unnamed"/>
</dbReference>
<accession>A0A024ELB3</accession>
<dbReference type="EMBL" id="CP005961">
    <property type="protein sequence ID" value="AHZ73375.1"/>
    <property type="molecule type" value="Genomic_DNA"/>
</dbReference>
<gene>
    <name evidence="1" type="ORF">OU5_P0123</name>
</gene>